<dbReference type="AlphaFoldDB" id="A0AAE5C7R1"/>
<comment type="caution">
    <text evidence="1">The sequence shown here is derived from an EMBL/GenBank/DDBJ whole genome shotgun (WGS) entry which is preliminary data.</text>
</comment>
<name>A0AAE5C7R1_9BACT</name>
<organism evidence="1 2">
    <name type="scientific">Candidatus Kutchimonas denitrificans</name>
    <dbReference type="NCBI Taxonomy" id="3056748"/>
    <lineage>
        <taxon>Bacteria</taxon>
        <taxon>Pseudomonadati</taxon>
        <taxon>Gemmatimonadota</taxon>
        <taxon>Gemmatimonadia</taxon>
        <taxon>Candidatus Palauibacterales</taxon>
        <taxon>Candidatus Palauibacteraceae</taxon>
        <taxon>Candidatus Kutchimonas</taxon>
    </lineage>
</organism>
<proteinExistence type="predicted"/>
<protein>
    <submittedName>
        <fullName evidence="1">Uncharacterized protein</fullName>
    </submittedName>
</protein>
<evidence type="ECO:0000313" key="2">
    <source>
        <dbReference type="Proteomes" id="UP000702544"/>
    </source>
</evidence>
<accession>A0AAE5C7R1</accession>
<reference evidence="1 2" key="1">
    <citation type="submission" date="2020-01" db="EMBL/GenBank/DDBJ databases">
        <title>Genomes assembled from Gulf of Kutch pelagic sediment metagenomes.</title>
        <authorList>
            <person name="Chandrashekar M."/>
            <person name="Mahajan M.S."/>
            <person name="Dave K.J."/>
            <person name="Vatsa P."/>
            <person name="Nathani N.M."/>
        </authorList>
    </citation>
    <scope>NUCLEOTIDE SEQUENCE [LARGE SCALE GENOMIC DNA]</scope>
    <source>
        <strain evidence="1">KS3-K002</strain>
    </source>
</reference>
<dbReference type="EMBL" id="JAACAK010000010">
    <property type="protein sequence ID" value="NIR73726.1"/>
    <property type="molecule type" value="Genomic_DNA"/>
</dbReference>
<evidence type="ECO:0000313" key="1">
    <source>
        <dbReference type="EMBL" id="NIR73726.1"/>
    </source>
</evidence>
<sequence>MLKARIRGRFWKYLQFERYLHLYHFTPLTVEMALNTAGFEIAGWPARGRPMILVAVAP</sequence>
<gene>
    <name evidence="1" type="ORF">GWO12_01220</name>
</gene>
<dbReference type="Proteomes" id="UP000702544">
    <property type="component" value="Unassembled WGS sequence"/>
</dbReference>